<dbReference type="KEGG" id="mpp:MICPUCDRAFT_60202"/>
<feature type="region of interest" description="Disordered" evidence="1">
    <location>
        <begin position="244"/>
        <end position="266"/>
    </location>
</feature>
<feature type="region of interest" description="Disordered" evidence="1">
    <location>
        <begin position="108"/>
        <end position="151"/>
    </location>
</feature>
<feature type="compositionally biased region" description="Basic residues" evidence="1">
    <location>
        <begin position="125"/>
        <end position="135"/>
    </location>
</feature>
<dbReference type="RefSeq" id="XP_003060418.1">
    <property type="nucleotide sequence ID" value="XM_003060372.1"/>
</dbReference>
<dbReference type="Proteomes" id="UP000001876">
    <property type="component" value="Unassembled WGS sequence"/>
</dbReference>
<gene>
    <name evidence="2" type="ORF">MICPUCDRAFT_60202</name>
</gene>
<dbReference type="AlphaFoldDB" id="C1MXL3"/>
<feature type="compositionally biased region" description="Basic residues" evidence="1">
    <location>
        <begin position="1"/>
        <end position="15"/>
    </location>
</feature>
<evidence type="ECO:0000256" key="1">
    <source>
        <dbReference type="SAM" id="MobiDB-lite"/>
    </source>
</evidence>
<dbReference type="EMBL" id="GG663742">
    <property type="protein sequence ID" value="EEH55187.1"/>
    <property type="molecule type" value="Genomic_DNA"/>
</dbReference>
<accession>C1MXL3</accession>
<proteinExistence type="predicted"/>
<keyword evidence="3" id="KW-1185">Reference proteome</keyword>
<reference evidence="2 3" key="1">
    <citation type="journal article" date="2009" name="Science">
        <title>Green evolution and dynamic adaptations revealed by genomes of the marine picoeukaryotes Micromonas.</title>
        <authorList>
            <person name="Worden A.Z."/>
            <person name="Lee J.H."/>
            <person name="Mock T."/>
            <person name="Rouze P."/>
            <person name="Simmons M.P."/>
            <person name="Aerts A.L."/>
            <person name="Allen A.E."/>
            <person name="Cuvelier M.L."/>
            <person name="Derelle E."/>
            <person name="Everett M.V."/>
            <person name="Foulon E."/>
            <person name="Grimwood J."/>
            <person name="Gundlach H."/>
            <person name="Henrissat B."/>
            <person name="Napoli C."/>
            <person name="McDonald S.M."/>
            <person name="Parker M.S."/>
            <person name="Rombauts S."/>
            <person name="Salamov A."/>
            <person name="Von Dassow P."/>
            <person name="Badger J.H."/>
            <person name="Coutinho P.M."/>
            <person name="Demir E."/>
            <person name="Dubchak I."/>
            <person name="Gentemann C."/>
            <person name="Eikrem W."/>
            <person name="Gready J.E."/>
            <person name="John U."/>
            <person name="Lanier W."/>
            <person name="Lindquist E.A."/>
            <person name="Lucas S."/>
            <person name="Mayer K.F."/>
            <person name="Moreau H."/>
            <person name="Not F."/>
            <person name="Otillar R."/>
            <person name="Panaud O."/>
            <person name="Pangilinan J."/>
            <person name="Paulsen I."/>
            <person name="Piegu B."/>
            <person name="Poliakov A."/>
            <person name="Robbens S."/>
            <person name="Schmutz J."/>
            <person name="Toulza E."/>
            <person name="Wyss T."/>
            <person name="Zelensky A."/>
            <person name="Zhou K."/>
            <person name="Armbrust E.V."/>
            <person name="Bhattacharya D."/>
            <person name="Goodenough U.W."/>
            <person name="Van de Peer Y."/>
            <person name="Grigoriev I.V."/>
        </authorList>
    </citation>
    <scope>NUCLEOTIDE SEQUENCE [LARGE SCALE GENOMIC DNA]</scope>
    <source>
        <strain evidence="2 3">CCMP1545</strain>
    </source>
</reference>
<feature type="region of interest" description="Disordered" evidence="1">
    <location>
        <begin position="69"/>
        <end position="89"/>
    </location>
</feature>
<protein>
    <submittedName>
        <fullName evidence="2">Predicted protein</fullName>
    </submittedName>
</protein>
<sequence>MKTHAPIKQTQKARGRGSTLARANAVAARARFLRNREIPPSASVRAFRLAAPFRSPASFIRLTSRLALSPSRRRRRRPQPPARASAGARAALTPVAISPLFTVDGSELARARGPIDRPAATRRPPTTKHGGRRRVAAAATPPPDASTSSVCADKETRARRHDLMRDVAKRRVRGGDGGDDDANANACSVATVTVLRVDARVPFGAGKKRGDGPPRPIAEDRARATVDVPSSILPLYRAEPQRRPNAVTPAFNPGKIQPPSTRRDAFATRPTRAAAAAAARGRTSTASSSVLPPVDDLHIGGERAAAVEATERGAAATTTRAKNAIRYVLSHTGSHTTASAW</sequence>
<name>C1MXL3_MICPC</name>
<dbReference type="GeneID" id="9686148"/>
<feature type="region of interest" description="Disordered" evidence="1">
    <location>
        <begin position="1"/>
        <end position="21"/>
    </location>
</feature>
<organism evidence="3">
    <name type="scientific">Micromonas pusilla (strain CCMP1545)</name>
    <name type="common">Picoplanktonic green alga</name>
    <dbReference type="NCBI Taxonomy" id="564608"/>
    <lineage>
        <taxon>Eukaryota</taxon>
        <taxon>Viridiplantae</taxon>
        <taxon>Chlorophyta</taxon>
        <taxon>Mamiellophyceae</taxon>
        <taxon>Mamiellales</taxon>
        <taxon>Mamiellaceae</taxon>
        <taxon>Micromonas</taxon>
    </lineage>
</organism>
<evidence type="ECO:0000313" key="3">
    <source>
        <dbReference type="Proteomes" id="UP000001876"/>
    </source>
</evidence>
<evidence type="ECO:0000313" key="2">
    <source>
        <dbReference type="EMBL" id="EEH55187.1"/>
    </source>
</evidence>